<dbReference type="Pfam" id="PF14011">
    <property type="entry name" value="ESX-1_EspG"/>
    <property type="match status" value="1"/>
</dbReference>
<evidence type="ECO:0000256" key="2">
    <source>
        <dbReference type="ARBA" id="ARBA00006411"/>
    </source>
</evidence>
<keyword evidence="3" id="KW-0963">Cytoplasm</keyword>
<reference evidence="5 6" key="1">
    <citation type="submission" date="2017-10" db="EMBL/GenBank/DDBJ databases">
        <title>Sequencing the genomes of 1000 actinobacteria strains.</title>
        <authorList>
            <person name="Klenk H.-P."/>
        </authorList>
    </citation>
    <scope>NUCLEOTIDE SEQUENCE [LARGE SCALE GENOMIC DNA]</scope>
    <source>
        <strain evidence="5 6">DSM 46092</strain>
    </source>
</reference>
<dbReference type="AlphaFoldDB" id="A0A2A9FB98"/>
<protein>
    <submittedName>
        <fullName evidence="5">ESAT-6 protein secretion system EspG family protein</fullName>
    </submittedName>
</protein>
<accession>A0A2A9FB98</accession>
<proteinExistence type="inferred from homology"/>
<evidence type="ECO:0000313" key="5">
    <source>
        <dbReference type="EMBL" id="PFG48076.1"/>
    </source>
</evidence>
<comment type="similarity">
    <text evidence="2">Belongs to the EspG family.</text>
</comment>
<dbReference type="Proteomes" id="UP000243542">
    <property type="component" value="Unassembled WGS sequence"/>
</dbReference>
<name>A0A2A9FB98_9PSEU</name>
<evidence type="ECO:0000256" key="1">
    <source>
        <dbReference type="ARBA" id="ARBA00004496"/>
    </source>
</evidence>
<organism evidence="5 6">
    <name type="scientific">Amycolatopsis sulphurea</name>
    <dbReference type="NCBI Taxonomy" id="76022"/>
    <lineage>
        <taxon>Bacteria</taxon>
        <taxon>Bacillati</taxon>
        <taxon>Actinomycetota</taxon>
        <taxon>Actinomycetes</taxon>
        <taxon>Pseudonocardiales</taxon>
        <taxon>Pseudonocardiaceae</taxon>
        <taxon>Amycolatopsis</taxon>
    </lineage>
</organism>
<sequence>MVIDAPVTVPRVALAWAWESERIGPAHPVLGVVEWWFEDDAAASFDELMRQALAEPGFYDLRRKRLTGDFRDVLWGISTADAECYRMSSTRDGRRSASLAVVTGRSGSLITVDDDQATLVRIPAGRVCRAIVGTLPEVRPAGIGEIRVPRSEYGAGSVSESYDLDMTSDYTAPDTAEQVRALMAAPRTVIHQLYVARRTNGKRSSSYPLTAVDTAHHERVLTFLQDSPDGDDIIACGPGSTDYITATLDGTMRGLHD</sequence>
<keyword evidence="6" id="KW-1185">Reference proteome</keyword>
<comment type="subcellular location">
    <subcellularLocation>
        <location evidence="1">Cytoplasm</location>
    </subcellularLocation>
</comment>
<evidence type="ECO:0000313" key="6">
    <source>
        <dbReference type="Proteomes" id="UP000243542"/>
    </source>
</evidence>
<evidence type="ECO:0000256" key="4">
    <source>
        <dbReference type="ARBA" id="ARBA00023186"/>
    </source>
</evidence>
<dbReference type="EMBL" id="PDJK01000002">
    <property type="protein sequence ID" value="PFG48076.1"/>
    <property type="molecule type" value="Genomic_DNA"/>
</dbReference>
<keyword evidence="4" id="KW-0143">Chaperone</keyword>
<dbReference type="InterPro" id="IPR025734">
    <property type="entry name" value="EspG"/>
</dbReference>
<gene>
    <name evidence="5" type="ORF">ATK36_3150</name>
</gene>
<evidence type="ECO:0000256" key="3">
    <source>
        <dbReference type="ARBA" id="ARBA00022490"/>
    </source>
</evidence>
<comment type="caution">
    <text evidence="5">The sequence shown here is derived from an EMBL/GenBank/DDBJ whole genome shotgun (WGS) entry which is preliminary data.</text>
</comment>